<dbReference type="SUPFAM" id="SSF52794">
    <property type="entry name" value="PTS system IIB component-like"/>
    <property type="match status" value="1"/>
</dbReference>
<reference evidence="10" key="1">
    <citation type="submission" date="2017-09" db="EMBL/GenBank/DDBJ databases">
        <title>FDA dAtabase for Regulatory Grade micrObial Sequences (FDA-ARGOS): Supporting development and validation of Infectious Disease Dx tests.</title>
        <authorList>
            <person name="Goldberg B."/>
            <person name="Campos J."/>
            <person name="Tallon L."/>
            <person name="Sadzewicz L."/>
            <person name="Ott S."/>
            <person name="Zhao X."/>
            <person name="Nagaraj S."/>
            <person name="Vavikolanu K."/>
            <person name="Aluvathingal J."/>
            <person name="Nadendla S."/>
            <person name="Geyer C."/>
            <person name="Sichtig H."/>
        </authorList>
    </citation>
    <scope>NUCLEOTIDE SEQUENCE [LARGE SCALE GENOMIC DNA]</scope>
    <source>
        <strain evidence="10">FDAARGOS_370</strain>
    </source>
</reference>
<accession>A0A2A7TXW6</accession>
<protein>
    <submittedName>
        <fullName evidence="9">PTS sugar transporter subunit IIB</fullName>
    </submittedName>
</protein>
<dbReference type="Proteomes" id="UP000219788">
    <property type="component" value="Unassembled WGS sequence"/>
</dbReference>
<dbReference type="GO" id="GO:0008982">
    <property type="term" value="F:protein-N(PI)-phosphohistidine-sugar phosphotransferase activity"/>
    <property type="evidence" value="ECO:0007669"/>
    <property type="project" value="InterPro"/>
</dbReference>
<dbReference type="EMBL" id="PDDV01000015">
    <property type="protein sequence ID" value="PEH70880.1"/>
    <property type="molecule type" value="Genomic_DNA"/>
</dbReference>
<dbReference type="PANTHER" id="PTHR34581:SF2">
    <property type="entry name" value="PTS SYSTEM N,N'-DIACETYLCHITOBIOSE-SPECIFIC EIIB COMPONENT"/>
    <property type="match status" value="1"/>
</dbReference>
<dbReference type="InterPro" id="IPR013012">
    <property type="entry name" value="PTS_EIIB_3"/>
</dbReference>
<comment type="caution">
    <text evidence="9">The sequence shown here is derived from an EMBL/GenBank/DDBJ whole genome shotgun (WGS) entry which is preliminary data.</text>
</comment>
<evidence type="ECO:0000256" key="2">
    <source>
        <dbReference type="ARBA" id="ARBA00022553"/>
    </source>
</evidence>
<sequence>MKNILLCCASGMSTSLLVQKMKQAVAKRGIDIAIRAVPIAAFAENMADADIILLGPQVRYQQAHVQAIAQPQGKRVAVIDMRDYGLMDGDAVLTMALTLLER</sequence>
<feature type="domain" description="PTS EIIB type-3" evidence="8">
    <location>
        <begin position="1"/>
        <end position="102"/>
    </location>
</feature>
<keyword evidence="5" id="KW-0598">Phosphotransferase system</keyword>
<dbReference type="RefSeq" id="WP_068872170.1">
    <property type="nucleotide sequence ID" value="NZ_CP100865.1"/>
</dbReference>
<evidence type="ECO:0000256" key="5">
    <source>
        <dbReference type="ARBA" id="ARBA00022683"/>
    </source>
</evidence>
<dbReference type="GO" id="GO:0016301">
    <property type="term" value="F:kinase activity"/>
    <property type="evidence" value="ECO:0007669"/>
    <property type="project" value="UniProtKB-KW"/>
</dbReference>
<evidence type="ECO:0000256" key="3">
    <source>
        <dbReference type="ARBA" id="ARBA00022597"/>
    </source>
</evidence>
<keyword evidence="2" id="KW-0597">Phosphoprotein</keyword>
<dbReference type="InterPro" id="IPR003501">
    <property type="entry name" value="PTS_EIIB_2/3"/>
</dbReference>
<keyword evidence="1" id="KW-0813">Transport</keyword>
<evidence type="ECO:0000256" key="4">
    <source>
        <dbReference type="ARBA" id="ARBA00022679"/>
    </source>
</evidence>
<keyword evidence="3 9" id="KW-0762">Sugar transport</keyword>
<evidence type="ECO:0000259" key="8">
    <source>
        <dbReference type="PROSITE" id="PS51100"/>
    </source>
</evidence>
<evidence type="ECO:0000256" key="6">
    <source>
        <dbReference type="ARBA" id="ARBA00022777"/>
    </source>
</evidence>
<keyword evidence="4" id="KW-0808">Transferase</keyword>
<evidence type="ECO:0000313" key="10">
    <source>
        <dbReference type="Proteomes" id="UP000219788"/>
    </source>
</evidence>
<name>A0A2A7TXW6_EDWTA</name>
<dbReference type="InterPro" id="IPR036095">
    <property type="entry name" value="PTS_EIIB-like_sf"/>
</dbReference>
<dbReference type="AlphaFoldDB" id="A0A2A7TXW6"/>
<dbReference type="CDD" id="cd05564">
    <property type="entry name" value="PTS_IIB_chitobiose_lichenan"/>
    <property type="match status" value="1"/>
</dbReference>
<gene>
    <name evidence="9" type="ORF">CRM76_19800</name>
</gene>
<organism evidence="9 10">
    <name type="scientific">Edwardsiella tarda</name>
    <dbReference type="NCBI Taxonomy" id="636"/>
    <lineage>
        <taxon>Bacteria</taxon>
        <taxon>Pseudomonadati</taxon>
        <taxon>Pseudomonadota</taxon>
        <taxon>Gammaproteobacteria</taxon>
        <taxon>Enterobacterales</taxon>
        <taxon>Hafniaceae</taxon>
        <taxon>Edwardsiella</taxon>
    </lineage>
</organism>
<evidence type="ECO:0000256" key="1">
    <source>
        <dbReference type="ARBA" id="ARBA00022448"/>
    </source>
</evidence>
<evidence type="ECO:0000313" key="9">
    <source>
        <dbReference type="EMBL" id="PEH70880.1"/>
    </source>
</evidence>
<proteinExistence type="predicted"/>
<dbReference type="Gene3D" id="3.40.50.2300">
    <property type="match status" value="1"/>
</dbReference>
<keyword evidence="6" id="KW-0418">Kinase</keyword>
<dbReference type="Pfam" id="PF02302">
    <property type="entry name" value="PTS_IIB"/>
    <property type="match status" value="1"/>
</dbReference>
<evidence type="ECO:0000256" key="7">
    <source>
        <dbReference type="PROSITE-ProRule" id="PRU00423"/>
    </source>
</evidence>
<dbReference type="GO" id="GO:0009401">
    <property type="term" value="P:phosphoenolpyruvate-dependent sugar phosphotransferase system"/>
    <property type="evidence" value="ECO:0007669"/>
    <property type="project" value="UniProtKB-KW"/>
</dbReference>
<dbReference type="OrthoDB" id="9808134at2"/>
<feature type="modified residue" description="Phosphocysteine; by EIIA" evidence="7">
    <location>
        <position position="8"/>
    </location>
</feature>
<dbReference type="PANTHER" id="PTHR34581">
    <property type="entry name" value="PTS SYSTEM N,N'-DIACETYLCHITOBIOSE-SPECIFIC EIIB COMPONENT"/>
    <property type="match status" value="1"/>
</dbReference>
<dbReference type="InterPro" id="IPR051819">
    <property type="entry name" value="PTS_sugar-specific_EIIB"/>
</dbReference>
<dbReference type="PROSITE" id="PS51100">
    <property type="entry name" value="PTS_EIIB_TYPE_3"/>
    <property type="match status" value="1"/>
</dbReference>